<comment type="caution">
    <text evidence="1">The sequence shown here is derived from an EMBL/GenBank/DDBJ whole genome shotgun (WGS) entry which is preliminary data.</text>
</comment>
<dbReference type="AlphaFoldDB" id="A0A2P2EC15"/>
<evidence type="ECO:0000313" key="2">
    <source>
        <dbReference type="Proteomes" id="UP000245086"/>
    </source>
</evidence>
<protein>
    <submittedName>
        <fullName evidence="1">Uncharacterized protein</fullName>
    </submittedName>
</protein>
<evidence type="ECO:0000313" key="1">
    <source>
        <dbReference type="EMBL" id="GBF58599.1"/>
    </source>
</evidence>
<sequence>MTGNFAYLKLLIGNIFSMNMHTGHAIRVNTNGIRSLAALAKTASTSRVLNLNAVAASGSGNKYDAQTPFFSDRLLNCAIITKHRPRPEEIDFFNENVPIATKIIFPIDGEDLRLGGRSIFVNQIGYLNALCDFLGKDPIELDNDLTILELLNELPSLDPFLVREQLRRHNFDPSDNYFAITPSDTARLEKFVYRELRSLVMLAFSTGGDTNTELIKRMSNAILATNADHRLAPLQETLGLEGEAFQRGIFSWKGFLYYKWQFAETKPELQRVVTHMQGMRVRGRMDSLDGYAIASTRNSIRSRIQETVKRAADILALYDEGLAGLTEKGNAADFRKFLLEAPALFIELGYAMGMMSHIVSFWRFRFKQTQSEVSNVDEFLEILRDFDLGLAPREPA</sequence>
<reference evidence="1 2" key="1">
    <citation type="journal article" date="2018" name="Genome Announc.">
        <title>Draft Genome Sequence of "Candidatus Phycosocius bacilliformis," an Alphaproteobacterial Ectosymbiont of the Hydrocarbon-Producing Green Alga Botryococcus braunii.</title>
        <authorList>
            <person name="Tanabe Y."/>
            <person name="Yamaguchi H."/>
            <person name="Watanabe M.M."/>
        </authorList>
    </citation>
    <scope>NUCLEOTIDE SEQUENCE [LARGE SCALE GENOMIC DNA]</scope>
    <source>
        <strain evidence="1 2">BOTRYCO-2</strain>
    </source>
</reference>
<name>A0A2P2EC15_9PROT</name>
<dbReference type="Proteomes" id="UP000245086">
    <property type="component" value="Unassembled WGS sequence"/>
</dbReference>
<accession>A0A2P2EC15</accession>
<proteinExistence type="predicted"/>
<gene>
    <name evidence="1" type="ORF">PbB2_02286</name>
</gene>
<keyword evidence="2" id="KW-1185">Reference proteome</keyword>
<organism evidence="1 2">
    <name type="scientific">Candidatus Phycosocius bacilliformis</name>
    <dbReference type="NCBI Taxonomy" id="1445552"/>
    <lineage>
        <taxon>Bacteria</taxon>
        <taxon>Pseudomonadati</taxon>
        <taxon>Pseudomonadota</taxon>
        <taxon>Alphaproteobacteria</taxon>
        <taxon>Caulobacterales</taxon>
        <taxon>Caulobacterales incertae sedis</taxon>
        <taxon>Candidatus Phycosocius</taxon>
    </lineage>
</organism>
<dbReference type="EMBL" id="BFBR01000007">
    <property type="protein sequence ID" value="GBF58599.1"/>
    <property type="molecule type" value="Genomic_DNA"/>
</dbReference>